<organism evidence="1 2">
    <name type="scientific">Pleuronectes platessa</name>
    <name type="common">European plaice</name>
    <dbReference type="NCBI Taxonomy" id="8262"/>
    <lineage>
        <taxon>Eukaryota</taxon>
        <taxon>Metazoa</taxon>
        <taxon>Chordata</taxon>
        <taxon>Craniata</taxon>
        <taxon>Vertebrata</taxon>
        <taxon>Euteleostomi</taxon>
        <taxon>Actinopterygii</taxon>
        <taxon>Neopterygii</taxon>
        <taxon>Teleostei</taxon>
        <taxon>Neoteleostei</taxon>
        <taxon>Acanthomorphata</taxon>
        <taxon>Carangaria</taxon>
        <taxon>Pleuronectiformes</taxon>
        <taxon>Pleuronectoidei</taxon>
        <taxon>Pleuronectidae</taxon>
        <taxon>Pleuronectes</taxon>
    </lineage>
</organism>
<keyword evidence="2" id="KW-1185">Reference proteome</keyword>
<accession>A0A9N7W3A6</accession>
<dbReference type="EMBL" id="CADEAL010004464">
    <property type="protein sequence ID" value="CAB1460167.1"/>
    <property type="molecule type" value="Genomic_DNA"/>
</dbReference>
<protein>
    <submittedName>
        <fullName evidence="1">Uncharacterized protein</fullName>
    </submittedName>
</protein>
<gene>
    <name evidence="1" type="ORF">PLEPLA_LOCUS48004</name>
</gene>
<comment type="caution">
    <text evidence="1">The sequence shown here is derived from an EMBL/GenBank/DDBJ whole genome shotgun (WGS) entry which is preliminary data.</text>
</comment>
<evidence type="ECO:0000313" key="2">
    <source>
        <dbReference type="Proteomes" id="UP001153269"/>
    </source>
</evidence>
<dbReference type="Proteomes" id="UP001153269">
    <property type="component" value="Unassembled WGS sequence"/>
</dbReference>
<reference evidence="1" key="1">
    <citation type="submission" date="2020-03" db="EMBL/GenBank/DDBJ databases">
        <authorList>
            <person name="Weist P."/>
        </authorList>
    </citation>
    <scope>NUCLEOTIDE SEQUENCE</scope>
</reference>
<sequence length="137" mass="15442">MVVNRHWDMVVNRHWDRVVNRQVNRAIRNHSTPQRYRKKDLCLHGDELKIKSVLTEGQQRRSYAGELVPQVEELKCLWVWDGGARDGQAAWCSSNAGLVLDRCALGSDQENEIAKTSCRNEFSTSGSLAQTSGGSSE</sequence>
<evidence type="ECO:0000313" key="1">
    <source>
        <dbReference type="EMBL" id="CAB1460167.1"/>
    </source>
</evidence>
<name>A0A9N7W3A6_PLEPL</name>
<dbReference type="AlphaFoldDB" id="A0A9N7W3A6"/>
<proteinExistence type="predicted"/>